<keyword evidence="7" id="KW-1185">Reference proteome</keyword>
<dbReference type="OrthoDB" id="117690at2759"/>
<evidence type="ECO:0000313" key="6">
    <source>
        <dbReference type="EMBL" id="OXA37851.1"/>
    </source>
</evidence>
<comment type="subcellular location">
    <subcellularLocation>
        <location evidence="1">Nucleus</location>
    </subcellularLocation>
</comment>
<reference evidence="6 7" key="1">
    <citation type="submission" date="2015-12" db="EMBL/GenBank/DDBJ databases">
        <title>The genome of Folsomia candida.</title>
        <authorList>
            <person name="Faddeeva A."/>
            <person name="Derks M.F."/>
            <person name="Anvar Y."/>
            <person name="Smit S."/>
            <person name="Van Straalen N."/>
            <person name="Roelofs D."/>
        </authorList>
    </citation>
    <scope>NUCLEOTIDE SEQUENCE [LARGE SCALE GENOMIC DNA]</scope>
    <source>
        <strain evidence="6 7">VU population</strain>
        <tissue evidence="6">Whole body</tissue>
    </source>
</reference>
<dbReference type="PANTHER" id="PTHR46481:SF10">
    <property type="entry name" value="ZINC FINGER BED DOMAIN-CONTAINING PROTEIN 39"/>
    <property type="match status" value="1"/>
</dbReference>
<evidence type="ECO:0000256" key="1">
    <source>
        <dbReference type="ARBA" id="ARBA00004123"/>
    </source>
</evidence>
<organism evidence="6 7">
    <name type="scientific">Folsomia candida</name>
    <name type="common">Springtail</name>
    <dbReference type="NCBI Taxonomy" id="158441"/>
    <lineage>
        <taxon>Eukaryota</taxon>
        <taxon>Metazoa</taxon>
        <taxon>Ecdysozoa</taxon>
        <taxon>Arthropoda</taxon>
        <taxon>Hexapoda</taxon>
        <taxon>Collembola</taxon>
        <taxon>Entomobryomorpha</taxon>
        <taxon>Isotomoidea</taxon>
        <taxon>Isotomidae</taxon>
        <taxon>Proisotominae</taxon>
        <taxon>Folsomia</taxon>
    </lineage>
</organism>
<keyword evidence="2" id="KW-0479">Metal-binding</keyword>
<evidence type="ECO:0000256" key="2">
    <source>
        <dbReference type="ARBA" id="ARBA00022723"/>
    </source>
</evidence>
<dbReference type="InterPro" id="IPR012337">
    <property type="entry name" value="RNaseH-like_sf"/>
</dbReference>
<gene>
    <name evidence="6" type="ORF">Fcan01_27337</name>
</gene>
<evidence type="ECO:0000256" key="4">
    <source>
        <dbReference type="ARBA" id="ARBA00022833"/>
    </source>
</evidence>
<evidence type="ECO:0000313" key="7">
    <source>
        <dbReference type="Proteomes" id="UP000198287"/>
    </source>
</evidence>
<keyword evidence="3" id="KW-0863">Zinc-finger</keyword>
<evidence type="ECO:0000256" key="3">
    <source>
        <dbReference type="ARBA" id="ARBA00022771"/>
    </source>
</evidence>
<dbReference type="GO" id="GO:0008270">
    <property type="term" value="F:zinc ion binding"/>
    <property type="evidence" value="ECO:0007669"/>
    <property type="project" value="UniProtKB-KW"/>
</dbReference>
<name>A0A226CZL9_FOLCA</name>
<comment type="caution">
    <text evidence="6">The sequence shown here is derived from an EMBL/GenBank/DDBJ whole genome shotgun (WGS) entry which is preliminary data.</text>
</comment>
<proteinExistence type="predicted"/>
<dbReference type="STRING" id="158441.A0A226CZL9"/>
<dbReference type="EMBL" id="LNIX01000051">
    <property type="protein sequence ID" value="OXA37851.1"/>
    <property type="molecule type" value="Genomic_DNA"/>
</dbReference>
<keyword evidence="5" id="KW-0539">Nucleus</keyword>
<dbReference type="SUPFAM" id="SSF53098">
    <property type="entry name" value="Ribonuclease H-like"/>
    <property type="match status" value="1"/>
</dbReference>
<accession>A0A226CZL9</accession>
<dbReference type="AlphaFoldDB" id="A0A226CZL9"/>
<dbReference type="Proteomes" id="UP000198287">
    <property type="component" value="Unassembled WGS sequence"/>
</dbReference>
<evidence type="ECO:0000256" key="5">
    <source>
        <dbReference type="ARBA" id="ARBA00023242"/>
    </source>
</evidence>
<keyword evidence="4" id="KW-0862">Zinc</keyword>
<dbReference type="InterPro" id="IPR052035">
    <property type="entry name" value="ZnF_BED_domain_contain"/>
</dbReference>
<dbReference type="GO" id="GO:0005634">
    <property type="term" value="C:nucleus"/>
    <property type="evidence" value="ECO:0007669"/>
    <property type="project" value="UniProtKB-SubCell"/>
</dbReference>
<sequence>MECTQTGFLISKNLKLERLSVPFGNVRRCLGVVGDIWGNVRRYLGVVGDIWGNVRRYLGVVGDIWGNVRRYLGVVGEIWGNVRRYLGVVGEIWGNVRRCLGVIGAIWGNVRRCLGMVGEIWGNGDNRGDFRQPTGVIPTTDITSNTVKSDVGKKYEEEKAELKNALLNSTGKISFIVDGWTSKSQQAFFGVIAQWVDENWILQVQVIDLLLLEGGHTGQRMADAFLKILDDFEITHKINAVTADNASNMNSFADALEKSLKLRGIRFTAKGNRVRCIAHIINLACQAAVKSAETIVCDNSTDLEMDSTEEDGDGVPSKDLRKGIVKIRSSQQRREAFRRQCDLAKVTVLELIMDIRTRWNSTFDMIVRANKLRIPYQNTVESDEMLSPYFLSDSERNMLGYIENFLQPFKDVTVHSSSQQFPTISFGSMVYSTLFEHLQSFCVDRPRGMKGIDPKTNQVYPEWVQEMAKAGIEKLEQYYPSSEGLVHIAGTVLDPRLKFKWYKAAKLRLDKIASYGAPPSGEPFVLQYLNIFSAMWRLFLALREITERNK</sequence>
<dbReference type="PANTHER" id="PTHR46481">
    <property type="entry name" value="ZINC FINGER BED DOMAIN-CONTAINING PROTEIN 4"/>
    <property type="match status" value="1"/>
</dbReference>
<protein>
    <submittedName>
        <fullName evidence="6">Putative AC transposase</fullName>
    </submittedName>
</protein>